<accession>A0A1F4PPV5</accession>
<evidence type="ECO:0000256" key="4">
    <source>
        <dbReference type="ARBA" id="ARBA00022842"/>
    </source>
</evidence>
<evidence type="ECO:0000256" key="3">
    <source>
        <dbReference type="ARBA" id="ARBA00022801"/>
    </source>
</evidence>
<dbReference type="PANTHER" id="PTHR46470:SF2">
    <property type="entry name" value="GLYCERALDEHYDE 3-PHOSPHATE PHOSPHATASE"/>
    <property type="match status" value="1"/>
</dbReference>
<dbReference type="Gene3D" id="3.40.50.1000">
    <property type="entry name" value="HAD superfamily/HAD-like"/>
    <property type="match status" value="1"/>
</dbReference>
<evidence type="ECO:0000313" key="5">
    <source>
        <dbReference type="EMBL" id="OGB85711.1"/>
    </source>
</evidence>
<dbReference type="GO" id="GO:0016791">
    <property type="term" value="F:phosphatase activity"/>
    <property type="evidence" value="ECO:0007669"/>
    <property type="project" value="TreeGrafter"/>
</dbReference>
<keyword evidence="4" id="KW-0460">Magnesium</keyword>
<dbReference type="Pfam" id="PF00702">
    <property type="entry name" value="Hydrolase"/>
    <property type="match status" value="1"/>
</dbReference>
<dbReference type="Proteomes" id="UP000179010">
    <property type="component" value="Unassembled WGS sequence"/>
</dbReference>
<dbReference type="GO" id="GO:0044281">
    <property type="term" value="P:small molecule metabolic process"/>
    <property type="evidence" value="ECO:0007669"/>
    <property type="project" value="UniProtKB-ARBA"/>
</dbReference>
<dbReference type="InterPro" id="IPR051400">
    <property type="entry name" value="HAD-like_hydrolase"/>
</dbReference>
<dbReference type="NCBIfam" id="TIGR01549">
    <property type="entry name" value="HAD-SF-IA-v1"/>
    <property type="match status" value="1"/>
</dbReference>
<dbReference type="InterPro" id="IPR006439">
    <property type="entry name" value="HAD-SF_hydro_IA"/>
</dbReference>
<dbReference type="SUPFAM" id="SSF56784">
    <property type="entry name" value="HAD-like"/>
    <property type="match status" value="1"/>
</dbReference>
<dbReference type="NCBIfam" id="TIGR01509">
    <property type="entry name" value="HAD-SF-IA-v3"/>
    <property type="match status" value="1"/>
</dbReference>
<evidence type="ECO:0000256" key="2">
    <source>
        <dbReference type="ARBA" id="ARBA00022723"/>
    </source>
</evidence>
<sequence>MLIRRKAPMDFSELKLRYEEARNNIKKPLIGKAASHSRLLYFQNLLEACLRGTDAKFALEVESAYWAGYFTRMKLRPGVLDFLTWCRKNGIVTCILTDLTADIQFKKMIHLKIDKLIDWVVSSEEAGADKPHKSMFRLALKKMGLSRSDVLMIGDNYHKDILGAKALGIRTVLSK</sequence>
<dbReference type="InterPro" id="IPR023214">
    <property type="entry name" value="HAD_sf"/>
</dbReference>
<evidence type="ECO:0000256" key="1">
    <source>
        <dbReference type="ARBA" id="ARBA00001946"/>
    </source>
</evidence>
<organism evidence="5 6">
    <name type="scientific">candidate division Kazan bacterium RIFCSPLOWO2_01_FULL_48_13</name>
    <dbReference type="NCBI Taxonomy" id="1798539"/>
    <lineage>
        <taxon>Bacteria</taxon>
        <taxon>Bacteria division Kazan-3B-28</taxon>
    </lineage>
</organism>
<reference evidence="5 6" key="1">
    <citation type="journal article" date="2016" name="Nat. Commun.">
        <title>Thousands of microbial genomes shed light on interconnected biogeochemical processes in an aquifer system.</title>
        <authorList>
            <person name="Anantharaman K."/>
            <person name="Brown C.T."/>
            <person name="Hug L.A."/>
            <person name="Sharon I."/>
            <person name="Castelle C.J."/>
            <person name="Probst A.J."/>
            <person name="Thomas B.C."/>
            <person name="Singh A."/>
            <person name="Wilkins M.J."/>
            <person name="Karaoz U."/>
            <person name="Brodie E.L."/>
            <person name="Williams K.H."/>
            <person name="Hubbard S.S."/>
            <person name="Banfield J.F."/>
        </authorList>
    </citation>
    <scope>NUCLEOTIDE SEQUENCE [LARGE SCALE GENOMIC DNA]</scope>
</reference>
<proteinExistence type="predicted"/>
<dbReference type="GO" id="GO:0046872">
    <property type="term" value="F:metal ion binding"/>
    <property type="evidence" value="ECO:0007669"/>
    <property type="project" value="UniProtKB-KW"/>
</dbReference>
<evidence type="ECO:0008006" key="7">
    <source>
        <dbReference type="Google" id="ProtNLM"/>
    </source>
</evidence>
<evidence type="ECO:0000313" key="6">
    <source>
        <dbReference type="Proteomes" id="UP000179010"/>
    </source>
</evidence>
<keyword evidence="2" id="KW-0479">Metal-binding</keyword>
<comment type="cofactor">
    <cofactor evidence="1">
        <name>Mg(2+)</name>
        <dbReference type="ChEBI" id="CHEBI:18420"/>
    </cofactor>
</comment>
<comment type="caution">
    <text evidence="5">The sequence shown here is derived from an EMBL/GenBank/DDBJ whole genome shotgun (WGS) entry which is preliminary data.</text>
</comment>
<dbReference type="AlphaFoldDB" id="A0A1F4PPV5"/>
<dbReference type="EMBL" id="METE01000001">
    <property type="protein sequence ID" value="OGB85711.1"/>
    <property type="molecule type" value="Genomic_DNA"/>
</dbReference>
<dbReference type="PRINTS" id="PR00413">
    <property type="entry name" value="HADHALOGNASE"/>
</dbReference>
<dbReference type="STRING" id="1798539.A2994_03075"/>
<dbReference type="PANTHER" id="PTHR46470">
    <property type="entry name" value="N-ACYLNEURAMINATE-9-PHOSPHATASE"/>
    <property type="match status" value="1"/>
</dbReference>
<gene>
    <name evidence="5" type="ORF">A2994_03075</name>
</gene>
<dbReference type="Gene3D" id="1.10.150.520">
    <property type="match status" value="1"/>
</dbReference>
<name>A0A1F4PPV5_UNCK3</name>
<dbReference type="InterPro" id="IPR036412">
    <property type="entry name" value="HAD-like_sf"/>
</dbReference>
<keyword evidence="3" id="KW-0378">Hydrolase</keyword>
<protein>
    <recommendedName>
        <fullName evidence="7">HAD family hydrolase</fullName>
    </recommendedName>
</protein>